<dbReference type="PANTHER" id="PTHR12124">
    <property type="entry name" value="POLYMYOSITIS/SCLERODERMA AUTOANTIGEN-RELATED"/>
    <property type="match status" value="1"/>
</dbReference>
<keyword evidence="3" id="KW-0271">Exosome</keyword>
<evidence type="ECO:0000256" key="2">
    <source>
        <dbReference type="ARBA" id="ARBA00022552"/>
    </source>
</evidence>
<comment type="caution">
    <text evidence="8">The sequence shown here is derived from an EMBL/GenBank/DDBJ whole genome shotgun (WGS) entry which is preliminary data.</text>
</comment>
<dbReference type="InterPro" id="IPR012337">
    <property type="entry name" value="RNaseH-like_sf"/>
</dbReference>
<dbReference type="RefSeq" id="XP_046064137.1">
    <property type="nucleotide sequence ID" value="XM_046201966.1"/>
</dbReference>
<dbReference type="GO" id="GO:0003727">
    <property type="term" value="F:single-stranded RNA binding"/>
    <property type="evidence" value="ECO:0007669"/>
    <property type="project" value="TreeGrafter"/>
</dbReference>
<dbReference type="InterPro" id="IPR045092">
    <property type="entry name" value="Rrp6-like"/>
</dbReference>
<dbReference type="GO" id="GO:0071035">
    <property type="term" value="P:nuclear polyadenylation-dependent rRNA catabolic process"/>
    <property type="evidence" value="ECO:0007669"/>
    <property type="project" value="TreeGrafter"/>
</dbReference>
<comment type="similarity">
    <text evidence="5">Belongs to the exosome component 10/RRP6 family.</text>
</comment>
<dbReference type="GO" id="GO:0000176">
    <property type="term" value="C:nuclear exosome (RNase complex)"/>
    <property type="evidence" value="ECO:0007669"/>
    <property type="project" value="InterPro"/>
</dbReference>
<gene>
    <name evidence="8" type="ORF">OGAPHI_001227</name>
</gene>
<dbReference type="Gene3D" id="1.10.150.80">
    <property type="entry name" value="HRDC domain"/>
    <property type="match status" value="1"/>
</dbReference>
<keyword evidence="2" id="KW-0698">rRNA processing</keyword>
<dbReference type="Pfam" id="PF01612">
    <property type="entry name" value="DNA_pol_A_exo1"/>
    <property type="match status" value="1"/>
</dbReference>
<dbReference type="SUPFAM" id="SSF47819">
    <property type="entry name" value="HRDC-like"/>
    <property type="match status" value="1"/>
</dbReference>
<keyword evidence="4" id="KW-0539">Nucleus</keyword>
<dbReference type="GO" id="GO:0071051">
    <property type="term" value="P:poly(A)-dependent snoRNA 3'-end processing"/>
    <property type="evidence" value="ECO:0007669"/>
    <property type="project" value="TreeGrafter"/>
</dbReference>
<name>A0A9P8PEU1_9ASCO</name>
<dbReference type="GO" id="GO:0071039">
    <property type="term" value="P:nuclear polyadenylation-dependent CUT catabolic process"/>
    <property type="evidence" value="ECO:0007669"/>
    <property type="project" value="TreeGrafter"/>
</dbReference>
<dbReference type="PROSITE" id="PS50967">
    <property type="entry name" value="HRDC"/>
    <property type="match status" value="1"/>
</dbReference>
<evidence type="ECO:0000256" key="4">
    <source>
        <dbReference type="ARBA" id="ARBA00023242"/>
    </source>
</evidence>
<sequence>MGFSLDSLAPSLINLIRLSSAVNSKDIGFYNSIDPTVKTNSDEVNQRLIDLLNETISNAVSISTDQTDQLTVDDESKNWKVVSGILDTLFENAEIALDQNQKKTQASAVKDEFTYLDESDTAGTRKASPQPRNIAKPQLLFKTPVDNFETSPFKPLITTKPNALISFNESMELVPAVPDTPEHYNNPYTYEIMNQEYPDWIFRTLEPFDSIPWKESEEPTWIDKPEQLDELLVELAKCKVIAVDLEHHDYRTYHGITSLMQLTTDTKKDYLIDPLSPDLRPHLVNLNIIFTDPNILKVFHGAFMDIIWLQRDLGLYVVSLFDTYHASRELGLGRHSLAHLLETYVKFKTSKKWQLADWRVRPLNTEMKNYAKADTHFLIEVFHKMHSELVKDQDKLKRVLYESRKVSNRRYEYSTFRPKRIKSSNGFPSGADVVATNQSVPQLPEFKEQMLFASTNVDLPWTNMVNSNSIPMAKRPLLEVLFKWRDEQARKEDESPRFIMSDFMLISLVNAFDNESQEVTEQTVLSVINSSSRFGSSQFVRTRLRELAELIQGCLDKLKELDTAMWDSVYETTDIKDVKGLEEAFEIIKNDFAAQNEASDNGVVVPRSSADGAASVQYTNKGVKVVNPDEIRNRFQKVMDYFKEEDNVEVEIDEEDGEESEVEETASPEPVAAEPEPVSTDDLITLRKHQPRKRKQQTVESEKLDTSQKIMVNKPQQPRKRKTFEPNNIISLTQLGGLLQRLGLATQQGERWCRKLVSSFKEVEFHDEREFQDFSLTFLNEFSSGLGRASGGQDVVDDDDVGSLRDGLGLDLEKVLAVLFGECCRVQLTRQLSLLSNRNKACIDCQRKRWAEQEPSGLQSHDVVYGLVWERGLQVQLERSDEFVEQRRVSKDRQEVFEQNALGGEVRVLVEREFELGSDFLQLIRHEEKN</sequence>
<dbReference type="EMBL" id="JAEUBE010000087">
    <property type="protein sequence ID" value="KAH3670712.1"/>
    <property type="molecule type" value="Genomic_DNA"/>
</dbReference>
<feature type="compositionally biased region" description="Acidic residues" evidence="6">
    <location>
        <begin position="652"/>
        <end position="666"/>
    </location>
</feature>
<protein>
    <recommendedName>
        <fullName evidence="7">HRDC domain-containing protein</fullName>
    </recommendedName>
</protein>
<dbReference type="GeneID" id="70233195"/>
<evidence type="ECO:0000256" key="5">
    <source>
        <dbReference type="ARBA" id="ARBA00043957"/>
    </source>
</evidence>
<feature type="region of interest" description="Disordered" evidence="6">
    <location>
        <begin position="652"/>
        <end position="677"/>
    </location>
</feature>
<dbReference type="SMART" id="SM00474">
    <property type="entry name" value="35EXOc"/>
    <property type="match status" value="1"/>
</dbReference>
<organism evidence="8 9">
    <name type="scientific">Ogataea philodendri</name>
    <dbReference type="NCBI Taxonomy" id="1378263"/>
    <lineage>
        <taxon>Eukaryota</taxon>
        <taxon>Fungi</taxon>
        <taxon>Dikarya</taxon>
        <taxon>Ascomycota</taxon>
        <taxon>Saccharomycotina</taxon>
        <taxon>Pichiomycetes</taxon>
        <taxon>Pichiales</taxon>
        <taxon>Pichiaceae</taxon>
        <taxon>Ogataea</taxon>
    </lineage>
</organism>
<dbReference type="InterPro" id="IPR012588">
    <property type="entry name" value="Exosome-assoc_fac_Rrp6_N"/>
</dbReference>
<dbReference type="Proteomes" id="UP000769157">
    <property type="component" value="Unassembled WGS sequence"/>
</dbReference>
<dbReference type="GO" id="GO:0071038">
    <property type="term" value="P:TRAMP-dependent tRNA surveillance pathway"/>
    <property type="evidence" value="ECO:0007669"/>
    <property type="project" value="TreeGrafter"/>
</dbReference>
<dbReference type="Gene3D" id="3.30.420.10">
    <property type="entry name" value="Ribonuclease H-like superfamily/Ribonuclease H"/>
    <property type="match status" value="1"/>
</dbReference>
<reference evidence="8" key="1">
    <citation type="journal article" date="2021" name="Open Biol.">
        <title>Shared evolutionary footprints suggest mitochondrial oxidative damage underlies multiple complex I losses in fungi.</title>
        <authorList>
            <person name="Schikora-Tamarit M.A."/>
            <person name="Marcet-Houben M."/>
            <person name="Nosek J."/>
            <person name="Gabaldon T."/>
        </authorList>
    </citation>
    <scope>NUCLEOTIDE SEQUENCE</scope>
    <source>
        <strain evidence="8">CBS6075</strain>
    </source>
</reference>
<feature type="region of interest" description="Disordered" evidence="6">
    <location>
        <begin position="688"/>
        <end position="707"/>
    </location>
</feature>
<evidence type="ECO:0000256" key="3">
    <source>
        <dbReference type="ARBA" id="ARBA00022835"/>
    </source>
</evidence>
<evidence type="ECO:0000259" key="7">
    <source>
        <dbReference type="PROSITE" id="PS50967"/>
    </source>
</evidence>
<dbReference type="InterPro" id="IPR002562">
    <property type="entry name" value="3'-5'_exonuclease_dom"/>
</dbReference>
<dbReference type="OrthoDB" id="2250022at2759"/>
<reference evidence="8" key="2">
    <citation type="submission" date="2021-01" db="EMBL/GenBank/DDBJ databases">
        <authorList>
            <person name="Schikora-Tamarit M.A."/>
        </authorList>
    </citation>
    <scope>NUCLEOTIDE SEQUENCE</scope>
    <source>
        <strain evidence="8">CBS6075</strain>
    </source>
</reference>
<keyword evidence="9" id="KW-1185">Reference proteome</keyword>
<accession>A0A9P8PEU1</accession>
<evidence type="ECO:0000313" key="9">
    <source>
        <dbReference type="Proteomes" id="UP000769157"/>
    </source>
</evidence>
<evidence type="ECO:0000313" key="8">
    <source>
        <dbReference type="EMBL" id="KAH3670712.1"/>
    </source>
</evidence>
<dbReference type="InterPro" id="IPR044876">
    <property type="entry name" value="HRDC_dom_sf"/>
</dbReference>
<evidence type="ECO:0000256" key="1">
    <source>
        <dbReference type="ARBA" id="ARBA00004123"/>
    </source>
</evidence>
<dbReference type="GO" id="GO:0071040">
    <property type="term" value="P:nuclear polyadenylation-dependent antisense transcript catabolic process"/>
    <property type="evidence" value="ECO:0007669"/>
    <property type="project" value="TreeGrafter"/>
</dbReference>
<dbReference type="InterPro" id="IPR036397">
    <property type="entry name" value="RNaseH_sf"/>
</dbReference>
<dbReference type="InterPro" id="IPR002121">
    <property type="entry name" value="HRDC_dom"/>
</dbReference>
<dbReference type="GO" id="GO:0000175">
    <property type="term" value="F:3'-5'-RNA exonuclease activity"/>
    <property type="evidence" value="ECO:0007669"/>
    <property type="project" value="InterPro"/>
</dbReference>
<dbReference type="AlphaFoldDB" id="A0A9P8PEU1"/>
<dbReference type="InterPro" id="IPR010997">
    <property type="entry name" value="HRDC-like_sf"/>
</dbReference>
<feature type="domain" description="HRDC" evidence="7">
    <location>
        <begin position="471"/>
        <end position="554"/>
    </location>
</feature>
<dbReference type="SUPFAM" id="SSF53098">
    <property type="entry name" value="Ribonuclease H-like"/>
    <property type="match status" value="1"/>
</dbReference>
<dbReference type="Pfam" id="PF08066">
    <property type="entry name" value="PMC2NT"/>
    <property type="match status" value="1"/>
</dbReference>
<dbReference type="Pfam" id="PF00570">
    <property type="entry name" value="HRDC"/>
    <property type="match status" value="1"/>
</dbReference>
<dbReference type="GO" id="GO:0071037">
    <property type="term" value="P:nuclear polyadenylation-dependent snRNA catabolic process"/>
    <property type="evidence" value="ECO:0007669"/>
    <property type="project" value="TreeGrafter"/>
</dbReference>
<dbReference type="GO" id="GO:0000166">
    <property type="term" value="F:nucleotide binding"/>
    <property type="evidence" value="ECO:0007669"/>
    <property type="project" value="InterPro"/>
</dbReference>
<dbReference type="GO" id="GO:0000467">
    <property type="term" value="P:exonucleolytic trimming to generate mature 3'-end of 5.8S rRNA from tricistronic rRNA transcript (SSU-rRNA, 5.8S rRNA, LSU-rRNA)"/>
    <property type="evidence" value="ECO:0007669"/>
    <property type="project" value="InterPro"/>
</dbReference>
<dbReference type="PANTHER" id="PTHR12124:SF47">
    <property type="entry name" value="EXOSOME COMPONENT 10"/>
    <property type="match status" value="1"/>
</dbReference>
<evidence type="ECO:0000256" key="6">
    <source>
        <dbReference type="SAM" id="MobiDB-lite"/>
    </source>
</evidence>
<dbReference type="GO" id="GO:0071044">
    <property type="term" value="P:histone mRNA catabolic process"/>
    <property type="evidence" value="ECO:0007669"/>
    <property type="project" value="TreeGrafter"/>
</dbReference>
<feature type="compositionally biased region" description="Low complexity" evidence="6">
    <location>
        <begin position="667"/>
        <end position="677"/>
    </location>
</feature>
<dbReference type="GO" id="GO:0005730">
    <property type="term" value="C:nucleolus"/>
    <property type="evidence" value="ECO:0007669"/>
    <property type="project" value="TreeGrafter"/>
</dbReference>
<comment type="subcellular location">
    <subcellularLocation>
        <location evidence="1">Nucleus</location>
    </subcellularLocation>
</comment>
<dbReference type="GO" id="GO:0071036">
    <property type="term" value="P:nuclear polyadenylation-dependent snoRNA catabolic process"/>
    <property type="evidence" value="ECO:0007669"/>
    <property type="project" value="TreeGrafter"/>
</dbReference>
<proteinExistence type="inferred from homology"/>